<dbReference type="GeneID" id="93346405"/>
<organism evidence="1 2">
    <name type="scientific">Paenibacillus polymyxa</name>
    <name type="common">Bacillus polymyxa</name>
    <dbReference type="NCBI Taxonomy" id="1406"/>
    <lineage>
        <taxon>Bacteria</taxon>
        <taxon>Bacillati</taxon>
        <taxon>Bacillota</taxon>
        <taxon>Bacilli</taxon>
        <taxon>Bacillales</taxon>
        <taxon>Paenibacillaceae</taxon>
        <taxon>Paenibacillus</taxon>
    </lineage>
</organism>
<evidence type="ECO:0000313" key="1">
    <source>
        <dbReference type="EMBL" id="SUA70166.1"/>
    </source>
</evidence>
<proteinExistence type="predicted"/>
<reference evidence="1 2" key="1">
    <citation type="submission" date="2018-06" db="EMBL/GenBank/DDBJ databases">
        <authorList>
            <consortium name="Pathogen Informatics"/>
            <person name="Doyle S."/>
        </authorList>
    </citation>
    <scope>NUCLEOTIDE SEQUENCE [LARGE SCALE GENOMIC DNA]</scope>
    <source>
        <strain evidence="1 2">NCTC10343</strain>
    </source>
</reference>
<accession>A0A378XYU4</accession>
<dbReference type="AlphaFoldDB" id="A0A378XYU4"/>
<evidence type="ECO:0000313" key="2">
    <source>
        <dbReference type="Proteomes" id="UP000254400"/>
    </source>
</evidence>
<sequence>MDVSDELAQILVSCFMCDIGTEQEKKLHEDNYVKKKLKQYLGKKDFDKYDGLKEQIWKDAWREFDKVVSNKNT</sequence>
<dbReference type="Proteomes" id="UP000254400">
    <property type="component" value="Unassembled WGS sequence"/>
</dbReference>
<dbReference type="EMBL" id="UGSC01000001">
    <property type="protein sequence ID" value="SUA70166.1"/>
    <property type="molecule type" value="Genomic_DNA"/>
</dbReference>
<name>A0A378XYU4_PAEPO</name>
<protein>
    <submittedName>
        <fullName evidence="1">Uncharacterized protein</fullName>
    </submittedName>
</protein>
<dbReference type="RefSeq" id="WP_019687559.1">
    <property type="nucleotide sequence ID" value="NZ_CP036496.1"/>
</dbReference>
<gene>
    <name evidence="1" type="ORF">NCTC10343_03036</name>
</gene>